<evidence type="ECO:0000313" key="11">
    <source>
        <dbReference type="Proteomes" id="UP001153712"/>
    </source>
</evidence>
<feature type="chain" id="PRO_5040198188" description="Protein sleepless" evidence="9">
    <location>
        <begin position="31"/>
        <end position="159"/>
    </location>
</feature>
<evidence type="ECO:0000256" key="5">
    <source>
        <dbReference type="ARBA" id="ARBA00022989"/>
    </source>
</evidence>
<proteinExistence type="predicted"/>
<evidence type="ECO:0000256" key="8">
    <source>
        <dbReference type="ARBA" id="ARBA00023288"/>
    </source>
</evidence>
<keyword evidence="7" id="KW-0325">Glycoprotein</keyword>
<evidence type="ECO:0000256" key="7">
    <source>
        <dbReference type="ARBA" id="ARBA00023180"/>
    </source>
</evidence>
<sequence length="159" mass="17613">MKIKSVQLPKMQKIFTILCVVLVISSRAWASRRCYSCLAEQGSDGCNDPVDIRNMDVERCTSEDVYCIKTTFKTFDEENHGDGKEMVMRGCGSPENCFNPTNKIMKTMKAKMAGITLRKKNIKDFNCNVCSVNLCNRASSIGLSAGLIGASLLLVNLLK</sequence>
<dbReference type="PANTHER" id="PTHR33562:SF28">
    <property type="entry name" value="PROTEIN QUIVER"/>
    <property type="match status" value="1"/>
</dbReference>
<dbReference type="AlphaFoldDB" id="A0A9N9TW70"/>
<keyword evidence="11" id="KW-1185">Reference proteome</keyword>
<reference evidence="10" key="1">
    <citation type="submission" date="2022-01" db="EMBL/GenBank/DDBJ databases">
        <authorList>
            <person name="King R."/>
        </authorList>
    </citation>
    <scope>NUCLEOTIDE SEQUENCE</scope>
</reference>
<dbReference type="Gene3D" id="2.10.60.10">
    <property type="entry name" value="CD59"/>
    <property type="match status" value="1"/>
</dbReference>
<protein>
    <recommendedName>
        <fullName evidence="12">Protein sleepless</fullName>
    </recommendedName>
</protein>
<evidence type="ECO:0000256" key="3">
    <source>
        <dbReference type="ARBA" id="ARBA00022692"/>
    </source>
</evidence>
<evidence type="ECO:0000313" key="10">
    <source>
        <dbReference type="EMBL" id="CAG9862467.1"/>
    </source>
</evidence>
<dbReference type="PANTHER" id="PTHR33562">
    <property type="entry name" value="ATILLA, ISOFORM B-RELATED-RELATED"/>
    <property type="match status" value="1"/>
</dbReference>
<dbReference type="Pfam" id="PF17064">
    <property type="entry name" value="QVR"/>
    <property type="match status" value="1"/>
</dbReference>
<keyword evidence="8" id="KW-0449">Lipoprotein</keyword>
<evidence type="ECO:0000256" key="1">
    <source>
        <dbReference type="ARBA" id="ARBA00004589"/>
    </source>
</evidence>
<accession>A0A9N9TW70</accession>
<evidence type="ECO:0000256" key="6">
    <source>
        <dbReference type="ARBA" id="ARBA00023136"/>
    </source>
</evidence>
<name>A0A9N9TW70_PHYSR</name>
<dbReference type="GO" id="GO:0030431">
    <property type="term" value="P:sleep"/>
    <property type="evidence" value="ECO:0007669"/>
    <property type="project" value="InterPro"/>
</dbReference>
<comment type="subcellular location">
    <subcellularLocation>
        <location evidence="1">Membrane</location>
        <topology evidence="1">Lipid-anchor</topology>
        <topology evidence="1">GPI-anchor</topology>
    </subcellularLocation>
</comment>
<evidence type="ECO:0000256" key="2">
    <source>
        <dbReference type="ARBA" id="ARBA00022622"/>
    </source>
</evidence>
<feature type="signal peptide" evidence="9">
    <location>
        <begin position="1"/>
        <end position="30"/>
    </location>
</feature>
<keyword evidence="3" id="KW-0812">Transmembrane</keyword>
<dbReference type="EMBL" id="OU900098">
    <property type="protein sequence ID" value="CAG9862467.1"/>
    <property type="molecule type" value="Genomic_DNA"/>
</dbReference>
<keyword evidence="5" id="KW-1133">Transmembrane helix</keyword>
<dbReference type="InterPro" id="IPR031424">
    <property type="entry name" value="QVR-like"/>
</dbReference>
<gene>
    <name evidence="10" type="ORF">PHYEVI_LOCUS8781</name>
</gene>
<dbReference type="GO" id="GO:0098552">
    <property type="term" value="C:side of membrane"/>
    <property type="evidence" value="ECO:0007669"/>
    <property type="project" value="UniProtKB-KW"/>
</dbReference>
<dbReference type="InterPro" id="IPR045860">
    <property type="entry name" value="Snake_toxin-like_sf"/>
</dbReference>
<keyword evidence="6" id="KW-0472">Membrane</keyword>
<dbReference type="InterPro" id="IPR050975">
    <property type="entry name" value="Sleep_regulator"/>
</dbReference>
<evidence type="ECO:0000256" key="9">
    <source>
        <dbReference type="SAM" id="SignalP"/>
    </source>
</evidence>
<evidence type="ECO:0008006" key="12">
    <source>
        <dbReference type="Google" id="ProtNLM"/>
    </source>
</evidence>
<dbReference type="Proteomes" id="UP001153712">
    <property type="component" value="Chromosome 5"/>
</dbReference>
<keyword evidence="2" id="KW-0336">GPI-anchor</keyword>
<dbReference type="GO" id="GO:0032222">
    <property type="term" value="P:regulation of synaptic transmission, cholinergic"/>
    <property type="evidence" value="ECO:0007669"/>
    <property type="project" value="InterPro"/>
</dbReference>
<keyword evidence="4 9" id="KW-0732">Signal</keyword>
<organism evidence="10 11">
    <name type="scientific">Phyllotreta striolata</name>
    <name type="common">Striped flea beetle</name>
    <name type="synonym">Crioceris striolata</name>
    <dbReference type="NCBI Taxonomy" id="444603"/>
    <lineage>
        <taxon>Eukaryota</taxon>
        <taxon>Metazoa</taxon>
        <taxon>Ecdysozoa</taxon>
        <taxon>Arthropoda</taxon>
        <taxon>Hexapoda</taxon>
        <taxon>Insecta</taxon>
        <taxon>Pterygota</taxon>
        <taxon>Neoptera</taxon>
        <taxon>Endopterygota</taxon>
        <taxon>Coleoptera</taxon>
        <taxon>Polyphaga</taxon>
        <taxon>Cucujiformia</taxon>
        <taxon>Chrysomeloidea</taxon>
        <taxon>Chrysomelidae</taxon>
        <taxon>Galerucinae</taxon>
        <taxon>Alticini</taxon>
        <taxon>Phyllotreta</taxon>
    </lineage>
</organism>
<evidence type="ECO:0000256" key="4">
    <source>
        <dbReference type="ARBA" id="ARBA00022729"/>
    </source>
</evidence>